<evidence type="ECO:0000256" key="3">
    <source>
        <dbReference type="ARBA" id="ARBA00040298"/>
    </source>
</evidence>
<dbReference type="Gene3D" id="3.50.50.60">
    <property type="entry name" value="FAD/NAD(P)-binding domain"/>
    <property type="match status" value="2"/>
</dbReference>
<keyword evidence="6" id="KW-1185">Reference proteome</keyword>
<reference evidence="6" key="1">
    <citation type="journal article" date="2019" name="Int. J. Syst. Evol. Microbiol.">
        <title>The Global Catalogue of Microorganisms (GCM) 10K type strain sequencing project: providing services to taxonomists for standard genome sequencing and annotation.</title>
        <authorList>
            <consortium name="The Broad Institute Genomics Platform"/>
            <consortium name="The Broad Institute Genome Sequencing Center for Infectious Disease"/>
            <person name="Wu L."/>
            <person name="Ma J."/>
        </authorList>
    </citation>
    <scope>NUCLEOTIDE SEQUENCE [LARGE SCALE GENOMIC DNA]</scope>
    <source>
        <strain evidence="6">KCTC 52606</strain>
    </source>
</reference>
<gene>
    <name evidence="5" type="ORF">ACFODK_11395</name>
</gene>
<dbReference type="InterPro" id="IPR036188">
    <property type="entry name" value="FAD/NAD-bd_sf"/>
</dbReference>
<name>A0ABV7EFQ8_9SPHN</name>
<dbReference type="InterPro" id="IPR002937">
    <property type="entry name" value="Amino_oxidase"/>
</dbReference>
<dbReference type="PANTHER" id="PTHR10668">
    <property type="entry name" value="PHYTOENE DEHYDROGENASE"/>
    <property type="match status" value="1"/>
</dbReference>
<dbReference type="Pfam" id="PF01593">
    <property type="entry name" value="Amino_oxidase"/>
    <property type="match status" value="1"/>
</dbReference>
<proteinExistence type="predicted"/>
<dbReference type="PANTHER" id="PTHR10668:SF103">
    <property type="entry name" value="PYRIDINE NUCLEOTIDE-DISULFIDE OXIDOREDUCTASE DOMAIN-CONTAINING PROTEIN 2"/>
    <property type="match status" value="1"/>
</dbReference>
<evidence type="ECO:0000313" key="5">
    <source>
        <dbReference type="EMBL" id="MFC3101493.1"/>
    </source>
</evidence>
<feature type="domain" description="Amine oxidase" evidence="4">
    <location>
        <begin position="15"/>
        <end position="327"/>
    </location>
</feature>
<evidence type="ECO:0000256" key="1">
    <source>
        <dbReference type="ARBA" id="ARBA00037217"/>
    </source>
</evidence>
<comment type="subunit">
    <text evidence="2">Interacts with COX5B; this interaction may contribute to localize PYROXD2 to the inner face of the inner mitochondrial membrane.</text>
</comment>
<dbReference type="Proteomes" id="UP001595378">
    <property type="component" value="Unassembled WGS sequence"/>
</dbReference>
<evidence type="ECO:0000259" key="4">
    <source>
        <dbReference type="Pfam" id="PF01593"/>
    </source>
</evidence>
<comment type="function">
    <text evidence="1">Probable oxidoreductase that may play a role as regulator of mitochondrial function.</text>
</comment>
<accession>A0ABV7EFQ8</accession>
<protein>
    <recommendedName>
        <fullName evidence="3">Pyridine nucleotide-disulfide oxidoreductase domain-containing protein 2</fullName>
    </recommendedName>
</protein>
<evidence type="ECO:0000256" key="2">
    <source>
        <dbReference type="ARBA" id="ARBA00038825"/>
    </source>
</evidence>
<dbReference type="RefSeq" id="WP_336919116.1">
    <property type="nucleotide sequence ID" value="NZ_JBANRN010000008.1"/>
</dbReference>
<comment type="caution">
    <text evidence="5">The sequence shown here is derived from an EMBL/GenBank/DDBJ whole genome shotgun (WGS) entry which is preliminary data.</text>
</comment>
<organism evidence="5 6">
    <name type="scientific">Alteraurantiacibacter lauratis</name>
    <dbReference type="NCBI Taxonomy" id="2054627"/>
    <lineage>
        <taxon>Bacteria</taxon>
        <taxon>Pseudomonadati</taxon>
        <taxon>Pseudomonadota</taxon>
        <taxon>Alphaproteobacteria</taxon>
        <taxon>Sphingomonadales</taxon>
        <taxon>Erythrobacteraceae</taxon>
        <taxon>Alteraurantiacibacter</taxon>
    </lineage>
</organism>
<evidence type="ECO:0000313" key="6">
    <source>
        <dbReference type="Proteomes" id="UP001595378"/>
    </source>
</evidence>
<dbReference type="SUPFAM" id="SSF51905">
    <property type="entry name" value="FAD/NAD(P)-binding domain"/>
    <property type="match status" value="1"/>
</dbReference>
<dbReference type="EMBL" id="JBHRSU010000033">
    <property type="protein sequence ID" value="MFC3101493.1"/>
    <property type="molecule type" value="Genomic_DNA"/>
</dbReference>
<sequence>MADADILVIGSGHNGLVAAAYLACAGKRVLVLERNAWHGGGVVSRELTRPGFIHDQHSMSHIFIQGNPLLLNDDLGLKAKYGLRYVFPDVPMMSVWEDGSTLPLHRDPAKSAEAIARFSHKDAATFLKMSEQAAAWLPMIQAGLYSPPMPLGAQTAMMDQSAEGREIMRTMGVSTFDLMEELFEHDKVKAHFGRVAGENLVSPDEKATGIGAYVFLGFLEKFGFGVPVGGSGSLTRALIACIEDHGGSVQAGKPVREVLTDGGKAAGVVLDDGTRLTAKDGVIGAIHPHILPDMVPGLPANVAHNAKRTHITPAACFTVHAALDAPLQFKAKRHDGAPLSAVMYELMPAEYEDMRRAFDELRYGNFSPTPLVGVGQLTQHDPSRAPEGKAIFHAWDYVPYARKDGRNWDEAKGEFAEKMIAQMSKYIANLPDAVLDYHCDSPVDMERTSPSFLRGDLHGIATTPYQSGSHRPTPELGQYRVPGVERLYLVGPFQHPGGGVFGAGRATAMVMAEDLGIDFDEVRPRNRP</sequence>